<dbReference type="EMBL" id="CM041532">
    <property type="protein sequence ID" value="KAI3376229.1"/>
    <property type="molecule type" value="Genomic_DNA"/>
</dbReference>
<proteinExistence type="predicted"/>
<accession>A0ACB8X8B3</accession>
<keyword evidence="2" id="KW-1185">Reference proteome</keyword>
<protein>
    <submittedName>
        <fullName evidence="1">Uncharacterized protein</fullName>
    </submittedName>
</protein>
<sequence>MFSLTRCLPHQYHFTGTAVPWLKAQAYCREHHTDLATVFDIEDMNRLVNSDQDSTGGVKGKAWIGLHNNLTSFRRMNDSLALPGVGRLGWDAGILADDRLAIGNKAAFGVLLGGLCFGVFGLLLFMVAVCRRSIDAQHLTVFKVSLIVTGLFQSLATPAMGVLMMSSFCSVEKCKRILASWYASIRCGMLLHLLVALEFIVIWKWSGRGPKVLPLYGSLPVVIILNVICTLFCNVSEFAVALGVMGAALTLLIFAQASCSVKPLEKLPIKVVCTAFFTFGLTYCPTFIVECMILNSEPISLQLYGLFLCLTNIRLVMDGYLCWLTCRETPEEPSQQVETTQAGPDVVIQS</sequence>
<name>A0ACB8X8B3_9TELE</name>
<organism evidence="1 2">
    <name type="scientific">Scortum barcoo</name>
    <name type="common">barcoo grunter</name>
    <dbReference type="NCBI Taxonomy" id="214431"/>
    <lineage>
        <taxon>Eukaryota</taxon>
        <taxon>Metazoa</taxon>
        <taxon>Chordata</taxon>
        <taxon>Craniata</taxon>
        <taxon>Vertebrata</taxon>
        <taxon>Euteleostomi</taxon>
        <taxon>Actinopterygii</taxon>
        <taxon>Neopterygii</taxon>
        <taxon>Teleostei</taxon>
        <taxon>Neoteleostei</taxon>
        <taxon>Acanthomorphata</taxon>
        <taxon>Eupercaria</taxon>
        <taxon>Centrarchiformes</taxon>
        <taxon>Terapontoidei</taxon>
        <taxon>Terapontidae</taxon>
        <taxon>Scortum</taxon>
    </lineage>
</organism>
<reference evidence="1" key="1">
    <citation type="submission" date="2022-04" db="EMBL/GenBank/DDBJ databases">
        <title>Jade perch genome.</title>
        <authorList>
            <person name="Chao B."/>
        </authorList>
    </citation>
    <scope>NUCLEOTIDE SEQUENCE</scope>
    <source>
        <strain evidence="1">CB-2022</strain>
    </source>
</reference>
<comment type="caution">
    <text evidence="1">The sequence shown here is derived from an EMBL/GenBank/DDBJ whole genome shotgun (WGS) entry which is preliminary data.</text>
</comment>
<gene>
    <name evidence="1" type="ORF">L3Q82_016737</name>
</gene>
<dbReference type="Proteomes" id="UP000831701">
    <property type="component" value="Chromosome 2"/>
</dbReference>
<evidence type="ECO:0000313" key="1">
    <source>
        <dbReference type="EMBL" id="KAI3376229.1"/>
    </source>
</evidence>
<evidence type="ECO:0000313" key="2">
    <source>
        <dbReference type="Proteomes" id="UP000831701"/>
    </source>
</evidence>